<dbReference type="InterPro" id="IPR001876">
    <property type="entry name" value="Znf_RanBP2"/>
</dbReference>
<dbReference type="Proteomes" id="UP000439591">
    <property type="component" value="Unassembled WGS sequence"/>
</dbReference>
<evidence type="ECO:0000256" key="1">
    <source>
        <dbReference type="ARBA" id="ARBA00022723"/>
    </source>
</evidence>
<organism evidence="6 7">
    <name type="scientific">Zhongshania aliphaticivorans</name>
    <dbReference type="NCBI Taxonomy" id="1470434"/>
    <lineage>
        <taxon>Bacteria</taxon>
        <taxon>Pseudomonadati</taxon>
        <taxon>Pseudomonadota</taxon>
        <taxon>Gammaproteobacteria</taxon>
        <taxon>Cellvibrionales</taxon>
        <taxon>Spongiibacteraceae</taxon>
        <taxon>Zhongshania</taxon>
    </lineage>
</organism>
<dbReference type="RefSeq" id="WP_159270215.1">
    <property type="nucleotide sequence ID" value="NZ_CACSIK010000004.1"/>
</dbReference>
<dbReference type="InterPro" id="IPR018551">
    <property type="entry name" value="DUF2007"/>
</dbReference>
<evidence type="ECO:0000313" key="6">
    <source>
        <dbReference type="EMBL" id="CAA0113568.1"/>
    </source>
</evidence>
<keyword evidence="2" id="KW-0863">Zinc-finger</keyword>
<evidence type="ECO:0000313" key="7">
    <source>
        <dbReference type="Proteomes" id="UP000435877"/>
    </source>
</evidence>
<dbReference type="GO" id="GO:0008270">
    <property type="term" value="F:zinc ion binding"/>
    <property type="evidence" value="ECO:0007669"/>
    <property type="project" value="UniProtKB-KW"/>
</dbReference>
<dbReference type="EMBL" id="CACSIM010000003">
    <property type="protein sequence ID" value="CAA0103358.1"/>
    <property type="molecule type" value="Genomic_DNA"/>
</dbReference>
<gene>
    <name evidence="6" type="ORF">IHBHHGIJ_03439</name>
    <name evidence="5" type="ORF">KFEGEMFD_02002</name>
</gene>
<dbReference type="EMBL" id="CACSIK010000004">
    <property type="protein sequence ID" value="CAA0113568.1"/>
    <property type="molecule type" value="Genomic_DNA"/>
</dbReference>
<dbReference type="PROSITE" id="PS01358">
    <property type="entry name" value="ZF_RANBP2_1"/>
    <property type="match status" value="1"/>
</dbReference>
<evidence type="ECO:0000259" key="4">
    <source>
        <dbReference type="PROSITE" id="PS01358"/>
    </source>
</evidence>
<dbReference type="InterPro" id="IPR055999">
    <property type="entry name" value="DUF7577"/>
</dbReference>
<keyword evidence="1" id="KW-0479">Metal-binding</keyword>
<dbReference type="Proteomes" id="UP000435877">
    <property type="component" value="Unassembled WGS sequence"/>
</dbReference>
<keyword evidence="7" id="KW-1185">Reference proteome</keyword>
<protein>
    <recommendedName>
        <fullName evidence="4">RanBP2-type domain-containing protein</fullName>
    </recommendedName>
</protein>
<evidence type="ECO:0000313" key="5">
    <source>
        <dbReference type="EMBL" id="CAA0103358.1"/>
    </source>
</evidence>
<evidence type="ECO:0000256" key="2">
    <source>
        <dbReference type="ARBA" id="ARBA00022771"/>
    </source>
</evidence>
<dbReference type="Pfam" id="PF24463">
    <property type="entry name" value="DUF7577"/>
    <property type="match status" value="1"/>
</dbReference>
<feature type="domain" description="RanBP2-type" evidence="4">
    <location>
        <begin position="77"/>
        <end position="96"/>
    </location>
</feature>
<dbReference type="OrthoDB" id="9814654at2"/>
<sequence>MTLHKVFTNQNLTMVVNVQNLLLTHGISTELRNVYASGASGSLAFTEVWPELWIEPKDVICAEAVLQDFHQQADVTWVCAECKEENPASFDYCWNCGQGSPSVED</sequence>
<proteinExistence type="predicted"/>
<dbReference type="Pfam" id="PF09413">
    <property type="entry name" value="DUF2007"/>
    <property type="match status" value="1"/>
</dbReference>
<reference evidence="7 8" key="1">
    <citation type="submission" date="2019-11" db="EMBL/GenBank/DDBJ databases">
        <authorList>
            <person name="Holert J."/>
        </authorList>
    </citation>
    <scope>NUCLEOTIDE SEQUENCE [LARGE SCALE GENOMIC DNA]</scope>
    <source>
        <strain evidence="5">BC3_2A</strain>
        <strain evidence="6">SB11_1A</strain>
    </source>
</reference>
<dbReference type="AlphaFoldDB" id="A0A5S9Q8N3"/>
<evidence type="ECO:0000313" key="8">
    <source>
        <dbReference type="Proteomes" id="UP000439591"/>
    </source>
</evidence>
<evidence type="ECO:0000256" key="3">
    <source>
        <dbReference type="ARBA" id="ARBA00022833"/>
    </source>
</evidence>
<name>A0A5S9Q8N3_9GAMM</name>
<keyword evidence="3" id="KW-0862">Zinc</keyword>
<accession>A0A5S9Q8N3</accession>